<evidence type="ECO:0000256" key="1">
    <source>
        <dbReference type="SAM" id="MobiDB-lite"/>
    </source>
</evidence>
<sequence>MHYPSISSRFRSLTMQLSLHTSASTSSGKSARKTSKKLMTNDIPTLLIELLSRKGGRKGISHTHTSKSYFNHSKGC</sequence>
<organism evidence="2">
    <name type="scientific">Daphnia magna</name>
    <dbReference type="NCBI Taxonomy" id="35525"/>
    <lineage>
        <taxon>Eukaryota</taxon>
        <taxon>Metazoa</taxon>
        <taxon>Ecdysozoa</taxon>
        <taxon>Arthropoda</taxon>
        <taxon>Crustacea</taxon>
        <taxon>Branchiopoda</taxon>
        <taxon>Diplostraca</taxon>
        <taxon>Cladocera</taxon>
        <taxon>Anomopoda</taxon>
        <taxon>Daphniidae</taxon>
        <taxon>Daphnia</taxon>
    </lineage>
</organism>
<name>A0A0P6EB41_9CRUS</name>
<reference evidence="2" key="1">
    <citation type="submission" date="2015-10" db="EMBL/GenBank/DDBJ databases">
        <title>EvidentialGene: Evidence-directed Construction of Complete mRNA Transcriptomes without Genomes.</title>
        <authorList>
            <person name="Gilbert D.G."/>
        </authorList>
    </citation>
    <scope>NUCLEOTIDE SEQUENCE</scope>
</reference>
<dbReference type="AlphaFoldDB" id="A0A0P6EB41"/>
<evidence type="ECO:0000313" key="2">
    <source>
        <dbReference type="EMBL" id="JAN29457.1"/>
    </source>
</evidence>
<protein>
    <submittedName>
        <fullName evidence="2">Uncharacterized protein</fullName>
    </submittedName>
</protein>
<dbReference type="EMBL" id="GDIQ01065280">
    <property type="protein sequence ID" value="JAN29457.1"/>
    <property type="molecule type" value="Transcribed_RNA"/>
</dbReference>
<feature type="region of interest" description="Disordered" evidence="1">
    <location>
        <begin position="57"/>
        <end position="76"/>
    </location>
</feature>
<proteinExistence type="predicted"/>
<accession>A0A0P6EB41</accession>
<feature type="compositionally biased region" description="Polar residues" evidence="1">
    <location>
        <begin position="66"/>
        <end position="76"/>
    </location>
</feature>